<evidence type="ECO:0000259" key="7">
    <source>
        <dbReference type="PROSITE" id="PS51093"/>
    </source>
</evidence>
<accession>A0A5C5BGL7</accession>
<dbReference type="SUPFAM" id="SSF51261">
    <property type="entry name" value="Duplicated hybrid motif"/>
    <property type="match status" value="1"/>
</dbReference>
<sequence length="153" mass="15557">MAILAPAPGAVVDLADVPDKVFSGRLMGDGFAIDPTSGDFRSPVSGQIATLFPTGHAFAVVTPEGLEVLVHIGLETVKLKGEGFTAHHAVGDEVRAGDVVISADLDAIRPRVPSLLTPVVVLNTPAFPVADRAPHGDAVLTVARAAAAVPAAD</sequence>
<dbReference type="PROSITE" id="PS51093">
    <property type="entry name" value="PTS_EIIA_TYPE_1"/>
    <property type="match status" value="1"/>
</dbReference>
<comment type="subcellular location">
    <subcellularLocation>
        <location evidence="1">Cytoplasm</location>
    </subcellularLocation>
</comment>
<dbReference type="GO" id="GO:0005737">
    <property type="term" value="C:cytoplasm"/>
    <property type="evidence" value="ECO:0007669"/>
    <property type="project" value="UniProtKB-SubCell"/>
</dbReference>
<reference evidence="8 9" key="1">
    <citation type="submission" date="2019-06" db="EMBL/GenBank/DDBJ databases">
        <title>Draft genome sequence of Miniimonas arenae KCTC 19750T isolated from sea sand.</title>
        <authorList>
            <person name="Park S.-J."/>
        </authorList>
    </citation>
    <scope>NUCLEOTIDE SEQUENCE [LARGE SCALE GENOMIC DNA]</scope>
    <source>
        <strain evidence="8 9">KCTC 19750</strain>
    </source>
</reference>
<dbReference type="PANTHER" id="PTHR45008">
    <property type="entry name" value="PTS SYSTEM GLUCOSE-SPECIFIC EIIA COMPONENT"/>
    <property type="match status" value="1"/>
</dbReference>
<dbReference type="GO" id="GO:0009401">
    <property type="term" value="P:phosphoenolpyruvate-dependent sugar phosphotransferase system"/>
    <property type="evidence" value="ECO:0007669"/>
    <property type="project" value="UniProtKB-KW"/>
</dbReference>
<evidence type="ECO:0000256" key="2">
    <source>
        <dbReference type="ARBA" id="ARBA00022448"/>
    </source>
</evidence>
<organism evidence="8 9">
    <name type="scientific">Miniimonas arenae</name>
    <dbReference type="NCBI Taxonomy" id="676201"/>
    <lineage>
        <taxon>Bacteria</taxon>
        <taxon>Bacillati</taxon>
        <taxon>Actinomycetota</taxon>
        <taxon>Actinomycetes</taxon>
        <taxon>Micrococcales</taxon>
        <taxon>Beutenbergiaceae</taxon>
        <taxon>Miniimonas</taxon>
    </lineage>
</organism>
<dbReference type="EMBL" id="VENP01000003">
    <property type="protein sequence ID" value="TNU76890.1"/>
    <property type="molecule type" value="Genomic_DNA"/>
</dbReference>
<keyword evidence="3 8" id="KW-0762">Sugar transport</keyword>
<proteinExistence type="predicted"/>
<dbReference type="OrthoDB" id="9797715at2"/>
<dbReference type="InterPro" id="IPR050890">
    <property type="entry name" value="PTS_EIIA_component"/>
</dbReference>
<feature type="domain" description="PTS EIIA type-1" evidence="7">
    <location>
        <begin position="19"/>
        <end position="123"/>
    </location>
</feature>
<keyword evidence="2" id="KW-0813">Transport</keyword>
<dbReference type="PROSITE" id="PS00371">
    <property type="entry name" value="PTS_EIIA_TYPE_1_HIS"/>
    <property type="match status" value="1"/>
</dbReference>
<evidence type="ECO:0000313" key="9">
    <source>
        <dbReference type="Proteomes" id="UP000313849"/>
    </source>
</evidence>
<dbReference type="Proteomes" id="UP000313849">
    <property type="component" value="Unassembled WGS sequence"/>
</dbReference>
<keyword evidence="9" id="KW-1185">Reference proteome</keyword>
<keyword evidence="4" id="KW-0808">Transferase</keyword>
<dbReference type="NCBIfam" id="TIGR00830">
    <property type="entry name" value="PTBA"/>
    <property type="match status" value="1"/>
</dbReference>
<comment type="caution">
    <text evidence="8">The sequence shown here is derived from an EMBL/GenBank/DDBJ whole genome shotgun (WGS) entry which is preliminary data.</text>
</comment>
<dbReference type="Gene3D" id="2.70.70.10">
    <property type="entry name" value="Glucose Permease (Domain IIA)"/>
    <property type="match status" value="1"/>
</dbReference>
<name>A0A5C5BGL7_9MICO</name>
<dbReference type="InterPro" id="IPR011055">
    <property type="entry name" value="Dup_hybrid_motif"/>
</dbReference>
<dbReference type="AlphaFoldDB" id="A0A5C5BGL7"/>
<evidence type="ECO:0000256" key="6">
    <source>
        <dbReference type="ARBA" id="ARBA00022777"/>
    </source>
</evidence>
<dbReference type="PANTHER" id="PTHR45008:SF1">
    <property type="entry name" value="PTS SYSTEM GLUCOSE-SPECIFIC EIIA COMPONENT"/>
    <property type="match status" value="1"/>
</dbReference>
<dbReference type="GO" id="GO:0016301">
    <property type="term" value="F:kinase activity"/>
    <property type="evidence" value="ECO:0007669"/>
    <property type="project" value="UniProtKB-KW"/>
</dbReference>
<dbReference type="Pfam" id="PF00358">
    <property type="entry name" value="PTS_EIIA_1"/>
    <property type="match status" value="1"/>
</dbReference>
<keyword evidence="6" id="KW-0418">Kinase</keyword>
<evidence type="ECO:0000256" key="3">
    <source>
        <dbReference type="ARBA" id="ARBA00022597"/>
    </source>
</evidence>
<evidence type="ECO:0000256" key="5">
    <source>
        <dbReference type="ARBA" id="ARBA00022683"/>
    </source>
</evidence>
<evidence type="ECO:0000313" key="8">
    <source>
        <dbReference type="EMBL" id="TNU76890.1"/>
    </source>
</evidence>
<evidence type="ECO:0000256" key="1">
    <source>
        <dbReference type="ARBA" id="ARBA00004496"/>
    </source>
</evidence>
<keyword evidence="5" id="KW-0598">Phosphotransferase system</keyword>
<protein>
    <submittedName>
        <fullName evidence="8">PTS glucose transporter subunit IIA</fullName>
    </submittedName>
</protein>
<dbReference type="FunFam" id="2.70.70.10:FF:000001">
    <property type="entry name" value="PTS system glucose-specific IIA component"/>
    <property type="match status" value="1"/>
</dbReference>
<gene>
    <name evidence="8" type="ORF">FH969_01575</name>
</gene>
<dbReference type="InterPro" id="IPR001127">
    <property type="entry name" value="PTS_EIIA_1_perm"/>
</dbReference>
<evidence type="ECO:0000256" key="4">
    <source>
        <dbReference type="ARBA" id="ARBA00022679"/>
    </source>
</evidence>